<reference evidence="4 5" key="1">
    <citation type="submission" date="2018-10" db="EMBL/GenBank/DDBJ databases">
        <title>Horizontal transference of carbapenem resistance between Klebsiella pneumoniae and Kluyvera ascorbata during abdominal infection: a case report.</title>
        <authorList>
            <person name="Raro O.H.F."/>
            <person name="Lima-Morales D."/>
            <person name="Barth A.L."/>
            <person name="Paim T.G.S."/>
            <person name="Mott M.P."/>
            <person name="Riche C.V.W."/>
            <person name="Teixeira U.F."/>
            <person name="Waechter F."/>
            <person name="Dias C.A.G."/>
        </authorList>
    </citation>
    <scope>NUCLEOTIDE SEQUENCE [LARGE SCALE GENOMIC DNA]</scope>
    <source>
        <strain evidence="4 5">OT2</strain>
    </source>
</reference>
<evidence type="ECO:0000313" key="4">
    <source>
        <dbReference type="EMBL" id="ROU13454.1"/>
    </source>
</evidence>
<keyword evidence="2" id="KW-0012">Acyltransferase</keyword>
<comment type="caution">
    <text evidence="4">The sequence shown here is derived from an EMBL/GenBank/DDBJ whole genome shotgun (WGS) entry which is preliminary data.</text>
</comment>
<name>A0A3N2S1C1_9ENTR</name>
<dbReference type="AlphaFoldDB" id="A0A3N2S1C1"/>
<dbReference type="SUPFAM" id="SSF55729">
    <property type="entry name" value="Acyl-CoA N-acyltransferases (Nat)"/>
    <property type="match status" value="1"/>
</dbReference>
<dbReference type="PANTHER" id="PTHR43800:SF1">
    <property type="entry name" value="PEPTIDYL-LYSINE N-ACETYLTRANSFERASE YJAB"/>
    <property type="match status" value="1"/>
</dbReference>
<evidence type="ECO:0000259" key="3">
    <source>
        <dbReference type="PROSITE" id="PS51186"/>
    </source>
</evidence>
<evidence type="ECO:0000256" key="1">
    <source>
        <dbReference type="ARBA" id="ARBA00022679"/>
    </source>
</evidence>
<dbReference type="PROSITE" id="PS51186">
    <property type="entry name" value="GNAT"/>
    <property type="match status" value="1"/>
</dbReference>
<proteinExistence type="predicted"/>
<keyword evidence="1 4" id="KW-0808">Transferase</keyword>
<dbReference type="EMBL" id="RHFN01000012">
    <property type="protein sequence ID" value="ROU13454.1"/>
    <property type="molecule type" value="Genomic_DNA"/>
</dbReference>
<dbReference type="OrthoDB" id="572496at2"/>
<sequence>MIFSVRSTTITDTVLLPAIEQDAGQRFRDVPELAWIADSPVISPESHQQFVHLGMSWIALADNKPVGFLLAEAQGKSLFIVEISLHRAWQGKGLGRKLMAYMQEWALQNGFDELTLTTFRDVPWNAPWYARMGFEILPEASLSTALRQKLMQEVAHGMAYESRCAMRLMLN</sequence>
<dbReference type="CDD" id="cd04301">
    <property type="entry name" value="NAT_SF"/>
    <property type="match status" value="1"/>
</dbReference>
<dbReference type="RefSeq" id="WP_123651550.1">
    <property type="nucleotide sequence ID" value="NZ_RHFN01000012.1"/>
</dbReference>
<dbReference type="Gene3D" id="3.40.630.30">
    <property type="match status" value="1"/>
</dbReference>
<evidence type="ECO:0000256" key="2">
    <source>
        <dbReference type="ARBA" id="ARBA00023315"/>
    </source>
</evidence>
<dbReference type="InterPro" id="IPR000182">
    <property type="entry name" value="GNAT_dom"/>
</dbReference>
<protein>
    <submittedName>
        <fullName evidence="4">GNAT family N-acetyltransferase</fullName>
    </submittedName>
</protein>
<dbReference type="GO" id="GO:0016747">
    <property type="term" value="F:acyltransferase activity, transferring groups other than amino-acyl groups"/>
    <property type="evidence" value="ECO:0007669"/>
    <property type="project" value="InterPro"/>
</dbReference>
<feature type="domain" description="N-acetyltransferase" evidence="3">
    <location>
        <begin position="3"/>
        <end position="153"/>
    </location>
</feature>
<accession>A0A3N2S1C1</accession>
<dbReference type="Proteomes" id="UP000268051">
    <property type="component" value="Unassembled WGS sequence"/>
</dbReference>
<dbReference type="PANTHER" id="PTHR43800">
    <property type="entry name" value="PEPTIDYL-LYSINE N-ACETYLTRANSFERASE YJAB"/>
    <property type="match status" value="1"/>
</dbReference>
<dbReference type="Pfam" id="PF00583">
    <property type="entry name" value="Acetyltransf_1"/>
    <property type="match status" value="1"/>
</dbReference>
<gene>
    <name evidence="4" type="ORF">EB837_13335</name>
</gene>
<organism evidence="4 5">
    <name type="scientific">Kluyvera ascorbata</name>
    <dbReference type="NCBI Taxonomy" id="51288"/>
    <lineage>
        <taxon>Bacteria</taxon>
        <taxon>Pseudomonadati</taxon>
        <taxon>Pseudomonadota</taxon>
        <taxon>Gammaproteobacteria</taxon>
        <taxon>Enterobacterales</taxon>
        <taxon>Enterobacteriaceae</taxon>
        <taxon>Kluyvera</taxon>
    </lineage>
</organism>
<evidence type="ECO:0000313" key="5">
    <source>
        <dbReference type="Proteomes" id="UP000268051"/>
    </source>
</evidence>
<dbReference type="InterPro" id="IPR016181">
    <property type="entry name" value="Acyl_CoA_acyltransferase"/>
</dbReference>